<sequence>MNNQQQQQQPMVSIDMLLQMILQMNSNMQGNANVVTQQLAEIVERLGRIEEMFKAGTQQEQEDFRSASPSPPPLLIVIYQAVIVPTPFDQSQRAPSGTYVPPTVQLSTVEEARPDIIKHFINKPCNIGSDFEQNTGMYNMLRDEAARHRDALWRAKGQIPSNLKKSWNNYDEGDKMTEITLFEYKVYRMFKLPIHLCEDHWVANFLLRKAALVREAKESMDTTSVMSGVSVQAVASPGQSLSICSVASKMSTDSVAQEAFDKSSAPRAPQYMPAFSVFPARQLPTVIPPQQQPQQPPTTPRLRPHFTSPQQQQQQPSTSSSSRRPVEGMLDHRMPSLHTTINTDYNDNSTSRFRQNTFKDRGVFVPTTRRNSALSPSLSSTTTTKQCTGLKKKGRVTSTRK</sequence>
<feature type="compositionally biased region" description="Basic residues" evidence="1">
    <location>
        <begin position="390"/>
        <end position="401"/>
    </location>
</feature>
<reference evidence="2 3" key="1">
    <citation type="submission" date="2020-12" db="EMBL/GenBank/DDBJ databases">
        <title>Metabolic potential, ecology and presence of endohyphal bacteria is reflected in genomic diversity of Mucoromycotina.</title>
        <authorList>
            <person name="Muszewska A."/>
            <person name="Okrasinska A."/>
            <person name="Steczkiewicz K."/>
            <person name="Drgas O."/>
            <person name="Orlowska M."/>
            <person name="Perlinska-Lenart U."/>
            <person name="Aleksandrzak-Piekarczyk T."/>
            <person name="Szatraj K."/>
            <person name="Zielenkiewicz U."/>
            <person name="Pilsyk S."/>
            <person name="Malc E."/>
            <person name="Mieczkowski P."/>
            <person name="Kruszewska J.S."/>
            <person name="Biernat P."/>
            <person name="Pawlowska J."/>
        </authorList>
    </citation>
    <scope>NUCLEOTIDE SEQUENCE [LARGE SCALE GENOMIC DNA]</scope>
    <source>
        <strain evidence="2 3">CBS 142.35</strain>
    </source>
</reference>
<organism evidence="2 3">
    <name type="scientific">Circinella minor</name>
    <dbReference type="NCBI Taxonomy" id="1195481"/>
    <lineage>
        <taxon>Eukaryota</taxon>
        <taxon>Fungi</taxon>
        <taxon>Fungi incertae sedis</taxon>
        <taxon>Mucoromycota</taxon>
        <taxon>Mucoromycotina</taxon>
        <taxon>Mucoromycetes</taxon>
        <taxon>Mucorales</taxon>
        <taxon>Lichtheimiaceae</taxon>
        <taxon>Circinella</taxon>
    </lineage>
</organism>
<protein>
    <submittedName>
        <fullName evidence="2">Uncharacterized protein</fullName>
    </submittedName>
</protein>
<feature type="compositionally biased region" description="Low complexity" evidence="1">
    <location>
        <begin position="307"/>
        <end position="322"/>
    </location>
</feature>
<dbReference type="AlphaFoldDB" id="A0A8H7RRZ1"/>
<keyword evidence="3" id="KW-1185">Reference proteome</keyword>
<evidence type="ECO:0000313" key="3">
    <source>
        <dbReference type="Proteomes" id="UP000646827"/>
    </source>
</evidence>
<gene>
    <name evidence="2" type="ORF">INT45_009248</name>
</gene>
<feature type="compositionally biased region" description="Low complexity" evidence="1">
    <location>
        <begin position="374"/>
        <end position="384"/>
    </location>
</feature>
<proteinExistence type="predicted"/>
<name>A0A8H7RRZ1_9FUNG</name>
<evidence type="ECO:0000256" key="1">
    <source>
        <dbReference type="SAM" id="MobiDB-lite"/>
    </source>
</evidence>
<feature type="compositionally biased region" description="Pro residues" evidence="1">
    <location>
        <begin position="287"/>
        <end position="299"/>
    </location>
</feature>
<accession>A0A8H7RRZ1</accession>
<dbReference type="EMBL" id="JAEPRB010000450">
    <property type="protein sequence ID" value="KAG2216137.1"/>
    <property type="molecule type" value="Genomic_DNA"/>
</dbReference>
<feature type="region of interest" description="Disordered" evidence="1">
    <location>
        <begin position="362"/>
        <end position="401"/>
    </location>
</feature>
<evidence type="ECO:0000313" key="2">
    <source>
        <dbReference type="EMBL" id="KAG2216137.1"/>
    </source>
</evidence>
<feature type="region of interest" description="Disordered" evidence="1">
    <location>
        <begin position="287"/>
        <end position="327"/>
    </location>
</feature>
<dbReference type="Proteomes" id="UP000646827">
    <property type="component" value="Unassembled WGS sequence"/>
</dbReference>
<comment type="caution">
    <text evidence="2">The sequence shown here is derived from an EMBL/GenBank/DDBJ whole genome shotgun (WGS) entry which is preliminary data.</text>
</comment>